<dbReference type="OrthoDB" id="3511049at2759"/>
<name>A0A6A5U0E4_9PLEO</name>
<feature type="compositionally biased region" description="Polar residues" evidence="1">
    <location>
        <begin position="334"/>
        <end position="344"/>
    </location>
</feature>
<protein>
    <recommendedName>
        <fullName evidence="2">Bacteriophage T5 Orf172 DNA-binding domain-containing protein</fullName>
    </recommendedName>
</protein>
<feature type="compositionally biased region" description="Basic and acidic residues" evidence="1">
    <location>
        <begin position="483"/>
        <end position="495"/>
    </location>
</feature>
<organism evidence="3 4">
    <name type="scientific">Byssothecium circinans</name>
    <dbReference type="NCBI Taxonomy" id="147558"/>
    <lineage>
        <taxon>Eukaryota</taxon>
        <taxon>Fungi</taxon>
        <taxon>Dikarya</taxon>
        <taxon>Ascomycota</taxon>
        <taxon>Pezizomycotina</taxon>
        <taxon>Dothideomycetes</taxon>
        <taxon>Pleosporomycetidae</taxon>
        <taxon>Pleosporales</taxon>
        <taxon>Massarineae</taxon>
        <taxon>Massarinaceae</taxon>
        <taxon>Byssothecium</taxon>
    </lineage>
</organism>
<feature type="region of interest" description="Disordered" evidence="1">
    <location>
        <begin position="224"/>
        <end position="248"/>
    </location>
</feature>
<sequence length="760" mass="85026">MDSPSAQMFEHVPSLEAITKELQSSDKRLGVRFRCLHKNRNPRFLRCHVSAEHFILERTGMMTKTWDALGQKMVSEEGFVSIIRSKFCGYHDTSERFKKYIGFFKKMWRDSDVKTRDCFRVAIEEGLRDVWEYYYEETGVTPEEVEEELNRLVEEGKDATSQPSFREGSPNDSQLVLCRPRQHSVFTVIVERLGISHEEPLQPPEDDSELFQASDADTFDALHRTATSPSRSETHSSEWETDDGDNEVVMTKTTPPCSSERVNIMGNKVENAPGSEVSIFGAGTPTTLAEPMTLANIFKGDTARYFPPTSVGTWENHGTTIGSTATPSKPPSNPNNRELPSPQTLPHAHLERDLEAFEACFASRSSPPTRPKYDEIEVNTFGSVPIRNKIRGVKTEDRPSEKEQGLFGPSPSVLTSGQPLSSGIFGSGGEAGNSLFSTKVNKLPPTNQTGEIPGSRETLRIPSPQSTPSKTPQSGSLFAPRRTPSDTKPLLRDPHQFPQPPIEPDTISPGSSPEQEPPMATPSRLVQPTVLKPNYASPSPKATPPRRTPQKEQREYDIEPSSTIVNNIRGILRQPIDEGNKGYIYVLKAPRFFEAFPSAKDRGEQWVKIGISRDINKRIKSLKAQCGFEDLVNCGGDFGDAMPMEYLRRIERVCHAELHNFRRPMNCGESANGLSRCEVVHKEWFNVSEDVAIQVIRRWMRFLAQDPYTDVGLLNEFWGKKIRVAIGNAYDAFKQCRGGGANGDTVPPGKIKRKLIDVSR</sequence>
<dbReference type="PANTHER" id="PTHR28094:SF1">
    <property type="entry name" value="MEIOTICALLY UP-REGULATED GENE 113 PROTEIN"/>
    <property type="match status" value="1"/>
</dbReference>
<feature type="compositionally biased region" description="Polar residues" evidence="1">
    <location>
        <begin position="434"/>
        <end position="450"/>
    </location>
</feature>
<gene>
    <name evidence="3" type="ORF">CC80DRAFT_591556</name>
</gene>
<evidence type="ECO:0000259" key="2">
    <source>
        <dbReference type="SMART" id="SM00974"/>
    </source>
</evidence>
<feature type="compositionally biased region" description="Polar residues" evidence="1">
    <location>
        <begin position="412"/>
        <end position="421"/>
    </location>
</feature>
<accession>A0A6A5U0E4</accession>
<dbReference type="AlphaFoldDB" id="A0A6A5U0E4"/>
<dbReference type="InterPro" id="IPR053006">
    <property type="entry name" value="Meiosis_regulatory"/>
</dbReference>
<dbReference type="EMBL" id="ML976986">
    <property type="protein sequence ID" value="KAF1958623.1"/>
    <property type="molecule type" value="Genomic_DNA"/>
</dbReference>
<dbReference type="PANTHER" id="PTHR28094">
    <property type="entry name" value="MEIOTICALLY UP-REGULATED GENE 113 PROTEIN"/>
    <property type="match status" value="1"/>
</dbReference>
<feature type="compositionally biased region" description="Polar residues" evidence="1">
    <location>
        <begin position="310"/>
        <end position="327"/>
    </location>
</feature>
<feature type="region of interest" description="Disordered" evidence="1">
    <location>
        <begin position="310"/>
        <end position="344"/>
    </location>
</feature>
<feature type="domain" description="Bacteriophage T5 Orf172 DNA-binding" evidence="2">
    <location>
        <begin position="601"/>
        <end position="699"/>
    </location>
</feature>
<evidence type="ECO:0000313" key="4">
    <source>
        <dbReference type="Proteomes" id="UP000800035"/>
    </source>
</evidence>
<evidence type="ECO:0000256" key="1">
    <source>
        <dbReference type="SAM" id="MobiDB-lite"/>
    </source>
</evidence>
<dbReference type="Proteomes" id="UP000800035">
    <property type="component" value="Unassembled WGS sequence"/>
</dbReference>
<feature type="compositionally biased region" description="Low complexity" evidence="1">
    <location>
        <begin position="462"/>
        <end position="474"/>
    </location>
</feature>
<dbReference type="Pfam" id="PF10544">
    <property type="entry name" value="T5orf172"/>
    <property type="match status" value="1"/>
</dbReference>
<feature type="region of interest" description="Disordered" evidence="1">
    <location>
        <begin position="389"/>
        <end position="556"/>
    </location>
</feature>
<reference evidence="3" key="1">
    <citation type="journal article" date="2020" name="Stud. Mycol.">
        <title>101 Dothideomycetes genomes: a test case for predicting lifestyles and emergence of pathogens.</title>
        <authorList>
            <person name="Haridas S."/>
            <person name="Albert R."/>
            <person name="Binder M."/>
            <person name="Bloem J."/>
            <person name="Labutti K."/>
            <person name="Salamov A."/>
            <person name="Andreopoulos B."/>
            <person name="Baker S."/>
            <person name="Barry K."/>
            <person name="Bills G."/>
            <person name="Bluhm B."/>
            <person name="Cannon C."/>
            <person name="Castanera R."/>
            <person name="Culley D."/>
            <person name="Daum C."/>
            <person name="Ezra D."/>
            <person name="Gonzalez J."/>
            <person name="Henrissat B."/>
            <person name="Kuo A."/>
            <person name="Liang C."/>
            <person name="Lipzen A."/>
            <person name="Lutzoni F."/>
            <person name="Magnuson J."/>
            <person name="Mondo S."/>
            <person name="Nolan M."/>
            <person name="Ohm R."/>
            <person name="Pangilinan J."/>
            <person name="Park H.-J."/>
            <person name="Ramirez L."/>
            <person name="Alfaro M."/>
            <person name="Sun H."/>
            <person name="Tritt A."/>
            <person name="Yoshinaga Y."/>
            <person name="Zwiers L.-H."/>
            <person name="Turgeon B."/>
            <person name="Goodwin S."/>
            <person name="Spatafora J."/>
            <person name="Crous P."/>
            <person name="Grigoriev I."/>
        </authorList>
    </citation>
    <scope>NUCLEOTIDE SEQUENCE</scope>
    <source>
        <strain evidence="3">CBS 675.92</strain>
    </source>
</reference>
<dbReference type="SMART" id="SM00974">
    <property type="entry name" value="T5orf172"/>
    <property type="match status" value="1"/>
</dbReference>
<dbReference type="InterPro" id="IPR018306">
    <property type="entry name" value="Phage_T5_Orf172_DNA-bd"/>
</dbReference>
<evidence type="ECO:0000313" key="3">
    <source>
        <dbReference type="EMBL" id="KAF1958623.1"/>
    </source>
</evidence>
<proteinExistence type="predicted"/>
<keyword evidence="4" id="KW-1185">Reference proteome</keyword>
<feature type="compositionally biased region" description="Basic and acidic residues" evidence="1">
    <location>
        <begin position="393"/>
        <end position="404"/>
    </location>
</feature>